<reference evidence="4 5" key="1">
    <citation type="submission" date="2017-12" db="EMBL/GenBank/DDBJ databases">
        <title>The characterization of oligonucleotides binding to NgAgo.</title>
        <authorList>
            <person name="Jiang L."/>
            <person name="He B."/>
            <person name="Kang J."/>
            <person name="Yu M."/>
            <person name="Li N."/>
            <person name="Fang Y."/>
            <person name="Tang Z."/>
            <person name="Wu P."/>
            <person name="Yao P."/>
            <person name="Huang J."/>
        </authorList>
    </citation>
    <scope>NUCLEOTIDE SEQUENCE [LARGE SCALE GENOMIC DNA]</scope>
    <source>
        <strain evidence="4 5">SP2</strain>
        <tissue evidence="4">Freeze-dried powder thallus</tissue>
    </source>
</reference>
<dbReference type="Pfam" id="PF04967">
    <property type="entry name" value="HTH_10"/>
    <property type="match status" value="1"/>
</dbReference>
<dbReference type="Proteomes" id="UP000234484">
    <property type="component" value="Unassembled WGS sequence"/>
</dbReference>
<sequence>MSMISQGEVRGLCIELDLTLPDDHPCQLTSVCDCASSVHRKKMNGDCVVLVQGLPEESEDLRAECASNSIHEQCFHSIFEEYNCPALIVDVSGPRIRLQAHPADRETLKDIVTELSRLGNVAVIRIADLCSTDDVCDLRTVNCSQLTTKERETLTQAVDAGYYDRPRGADLEALADEFDVSKKTVSQRLRSAERKIVLDLLDDPQKCLSSPAPASQ</sequence>
<name>A0A2J4JEZ6_NATGS</name>
<organism evidence="4 5">
    <name type="scientific">Natronobacterium gregoryi (strain ATCC 43098 / DSM 3393 / CCM 3738 / CIP 104747 / IAM 13177 / JCM 8860 / NBRC 102187 / NCIMB 2189 / SP2)</name>
    <dbReference type="NCBI Taxonomy" id="797304"/>
    <lineage>
        <taxon>Archaea</taxon>
        <taxon>Methanobacteriati</taxon>
        <taxon>Methanobacteriota</taxon>
        <taxon>Stenosarchaea group</taxon>
        <taxon>Halobacteria</taxon>
        <taxon>Halobacteriales</taxon>
        <taxon>Natrialbaceae</taxon>
        <taxon>Natronobacterium</taxon>
    </lineage>
</organism>
<dbReference type="PANTHER" id="PTHR34236:SF1">
    <property type="entry name" value="DIMETHYL SULFOXIDE REDUCTASE TRANSCRIPTIONAL ACTIVATOR"/>
    <property type="match status" value="1"/>
</dbReference>
<keyword evidence="2" id="KW-0804">Transcription</keyword>
<evidence type="ECO:0000256" key="1">
    <source>
        <dbReference type="ARBA" id="ARBA00023015"/>
    </source>
</evidence>
<protein>
    <submittedName>
        <fullName evidence="4">DNA-binding protein</fullName>
    </submittedName>
</protein>
<dbReference type="PANTHER" id="PTHR34236">
    <property type="entry name" value="DIMETHYL SULFOXIDE REDUCTASE TRANSCRIPTIONAL ACTIVATOR"/>
    <property type="match status" value="1"/>
</dbReference>
<evidence type="ECO:0000313" key="4">
    <source>
        <dbReference type="EMBL" id="PLK20479.1"/>
    </source>
</evidence>
<comment type="caution">
    <text evidence="4">The sequence shown here is derived from an EMBL/GenBank/DDBJ whole genome shotgun (WGS) entry which is preliminary data.</text>
</comment>
<evidence type="ECO:0000259" key="3">
    <source>
        <dbReference type="Pfam" id="PF04967"/>
    </source>
</evidence>
<dbReference type="EMBL" id="PKKI01000024">
    <property type="protein sequence ID" value="PLK20479.1"/>
    <property type="molecule type" value="Genomic_DNA"/>
</dbReference>
<gene>
    <name evidence="4" type="ORF">CYV19_09400</name>
</gene>
<evidence type="ECO:0000256" key="2">
    <source>
        <dbReference type="ARBA" id="ARBA00023163"/>
    </source>
</evidence>
<keyword evidence="4" id="KW-0238">DNA-binding</keyword>
<accession>A0A2J4JEZ6</accession>
<proteinExistence type="predicted"/>
<evidence type="ECO:0000313" key="5">
    <source>
        <dbReference type="Proteomes" id="UP000234484"/>
    </source>
</evidence>
<feature type="domain" description="HTH bat-type" evidence="3">
    <location>
        <begin position="146"/>
        <end position="197"/>
    </location>
</feature>
<keyword evidence="1" id="KW-0805">Transcription regulation</keyword>
<dbReference type="AlphaFoldDB" id="A0A2J4JEZ6"/>
<dbReference type="InterPro" id="IPR007050">
    <property type="entry name" value="HTH_bacterioopsin"/>
</dbReference>
<dbReference type="GO" id="GO:0003677">
    <property type="term" value="F:DNA binding"/>
    <property type="evidence" value="ECO:0007669"/>
    <property type="project" value="UniProtKB-KW"/>
</dbReference>